<protein>
    <submittedName>
        <fullName evidence="1">Uncharacterized protein</fullName>
    </submittedName>
</protein>
<keyword evidence="2" id="KW-1185">Reference proteome</keyword>
<accession>A0A6A4GPU6</accession>
<dbReference type="OrthoDB" id="3269001at2759"/>
<gene>
    <name evidence="1" type="ORF">BT96DRAFT_837815</name>
</gene>
<evidence type="ECO:0000313" key="1">
    <source>
        <dbReference type="EMBL" id="KAE9387320.1"/>
    </source>
</evidence>
<dbReference type="Proteomes" id="UP000799118">
    <property type="component" value="Unassembled WGS sequence"/>
</dbReference>
<dbReference type="AlphaFoldDB" id="A0A6A4GPU6"/>
<organism evidence="1 2">
    <name type="scientific">Gymnopus androsaceus JB14</name>
    <dbReference type="NCBI Taxonomy" id="1447944"/>
    <lineage>
        <taxon>Eukaryota</taxon>
        <taxon>Fungi</taxon>
        <taxon>Dikarya</taxon>
        <taxon>Basidiomycota</taxon>
        <taxon>Agaricomycotina</taxon>
        <taxon>Agaricomycetes</taxon>
        <taxon>Agaricomycetidae</taxon>
        <taxon>Agaricales</taxon>
        <taxon>Marasmiineae</taxon>
        <taxon>Omphalotaceae</taxon>
        <taxon>Gymnopus</taxon>
    </lineage>
</organism>
<feature type="non-terminal residue" evidence="1">
    <location>
        <position position="1"/>
    </location>
</feature>
<sequence>TLFQVENSVKSISRELSLIKRAEAAVDVAKARSLAFALEDTLTQLRERFPSDGPIRIDNGALFVQFRRSAPALIAYTLALVQRVFLGAGHRAAGFTLRMLSLFGDSLTALAGGPNQAQKEAMAQVPRTIETVERRFNLDVLTTPYAICPSCSFTHKPTYPNGPEAEPAYPEICGYQNASFRGPCTTSLLQFGRPIKTLLYCSFFEWFGRLLALPGIEEYGDKFCGEISDAPETPTDKFRPSDGRFYRELRDGNGNLFVLDRGGQGRWILSLHADFFNIEGNIIGGQHSSTGVMSVTVLNFPPAMRDDVGFTFIPGLIPGFYEPDSKEAEHQHYLKPFVDELVAGYEHGVCYYGSHSSSTNLDEHVPYSRVHKFALGPVVMDFKAARPFAGLSDIGSRLYCIYCKVWHRFYRLRTDFEAWVRNDDTRLREGAQKWKSAHSQNERESILHRYGTRFSELWRLPYFSPTKQLVVDPMHAWYLVILQRFFRGKHALGLENPHKPPWARHVPSAITSLHRFNDTERALLHENLVTRMSYNSARHIGDIHRLLCAPLNDNSERGLKTLAVQLAKINVDALKYVCIDLNCLPREKLTKSVLVQALIDWRKVKPIEPLPKVPIDSSALLYRLQRGVQDITHPSWLKKPPHDVGLPRAGTLKAEHWSNIYTVFLPMAVLSLWQPASPIAAPNAAQMRPALDTVMHLTCASIAMNKSNMTGNNREQFLHSYRQHILGLKANFPGFEIPTHHLGFHIYDFMDQFSGIRNWSCFRGERMIGKLRRIPINHKTGEFEGTLLHAFHKGSALRRWLMRADCPGMLKTCRNLLDKAFGYASTSDDVDEIDESEEVLLRPEELLRRYLRTPDDMIPELGIATDAVFFPRIEAPFGYYTVPGVSGKGNSYVYFYPRGDPTPGWVAGRIHYIFQKNGRTKFALRRNLPLVNATLDPDPFSAFWHDGFQAKLVSTTFSEVIEVVEPQCILGHTATWELNAEVVAVLAIPKVSPRLALVGLGLYLHNYLGLVEVPTNYSFRSWSN</sequence>
<proteinExistence type="predicted"/>
<dbReference type="EMBL" id="ML769808">
    <property type="protein sequence ID" value="KAE9387320.1"/>
    <property type="molecule type" value="Genomic_DNA"/>
</dbReference>
<reference evidence="1" key="1">
    <citation type="journal article" date="2019" name="Environ. Microbiol.">
        <title>Fungal ecological strategies reflected in gene transcription - a case study of two litter decomposers.</title>
        <authorList>
            <person name="Barbi F."/>
            <person name="Kohler A."/>
            <person name="Barry K."/>
            <person name="Baskaran P."/>
            <person name="Daum C."/>
            <person name="Fauchery L."/>
            <person name="Ihrmark K."/>
            <person name="Kuo A."/>
            <person name="LaButti K."/>
            <person name="Lipzen A."/>
            <person name="Morin E."/>
            <person name="Grigoriev I.V."/>
            <person name="Henrissat B."/>
            <person name="Lindahl B."/>
            <person name="Martin F."/>
        </authorList>
    </citation>
    <scope>NUCLEOTIDE SEQUENCE</scope>
    <source>
        <strain evidence="1">JB14</strain>
    </source>
</reference>
<evidence type="ECO:0000313" key="2">
    <source>
        <dbReference type="Proteomes" id="UP000799118"/>
    </source>
</evidence>
<name>A0A6A4GPU6_9AGAR</name>